<dbReference type="EMBL" id="CAKOAT010185821">
    <property type="protein sequence ID" value="CAH8353769.1"/>
    <property type="molecule type" value="Genomic_DNA"/>
</dbReference>
<organism evidence="2 3">
    <name type="scientific">Eruca vesicaria subsp. sativa</name>
    <name type="common">Garden rocket</name>
    <name type="synonym">Eruca sativa</name>
    <dbReference type="NCBI Taxonomy" id="29727"/>
    <lineage>
        <taxon>Eukaryota</taxon>
        <taxon>Viridiplantae</taxon>
        <taxon>Streptophyta</taxon>
        <taxon>Embryophyta</taxon>
        <taxon>Tracheophyta</taxon>
        <taxon>Spermatophyta</taxon>
        <taxon>Magnoliopsida</taxon>
        <taxon>eudicotyledons</taxon>
        <taxon>Gunneridae</taxon>
        <taxon>Pentapetalae</taxon>
        <taxon>rosids</taxon>
        <taxon>malvids</taxon>
        <taxon>Brassicales</taxon>
        <taxon>Brassicaceae</taxon>
        <taxon>Brassiceae</taxon>
        <taxon>Eruca</taxon>
    </lineage>
</organism>
<keyword evidence="3" id="KW-1185">Reference proteome</keyword>
<name>A0ABC8K7H4_ERUVS</name>
<evidence type="ECO:0000313" key="2">
    <source>
        <dbReference type="EMBL" id="CAH8353769.1"/>
    </source>
</evidence>
<feature type="region of interest" description="Disordered" evidence="1">
    <location>
        <begin position="47"/>
        <end position="79"/>
    </location>
</feature>
<accession>A0ABC8K7H4</accession>
<proteinExistence type="predicted"/>
<dbReference type="Proteomes" id="UP001642260">
    <property type="component" value="Unassembled WGS sequence"/>
</dbReference>
<comment type="caution">
    <text evidence="2">The sequence shown here is derived from an EMBL/GenBank/DDBJ whole genome shotgun (WGS) entry which is preliminary data.</text>
</comment>
<feature type="compositionally biased region" description="Polar residues" evidence="1">
    <location>
        <begin position="70"/>
        <end position="79"/>
    </location>
</feature>
<gene>
    <name evidence="2" type="ORF">ERUC_LOCUS19524</name>
</gene>
<protein>
    <submittedName>
        <fullName evidence="2">Uncharacterized protein</fullName>
    </submittedName>
</protein>
<evidence type="ECO:0000256" key="1">
    <source>
        <dbReference type="SAM" id="MobiDB-lite"/>
    </source>
</evidence>
<evidence type="ECO:0000313" key="3">
    <source>
        <dbReference type="Proteomes" id="UP001642260"/>
    </source>
</evidence>
<dbReference type="AlphaFoldDB" id="A0ABC8K7H4"/>
<sequence>MVRIMGFRKVDTDRYEFANDWFVRGEKELLKNNPSLLVQLLQPKENSWRKTEGGGGGAKILEEVTDDGETNTNGLPLVM</sequence>
<reference evidence="2 3" key="1">
    <citation type="submission" date="2022-03" db="EMBL/GenBank/DDBJ databases">
        <authorList>
            <person name="Macdonald S."/>
            <person name="Ahmed S."/>
            <person name="Newling K."/>
        </authorList>
    </citation>
    <scope>NUCLEOTIDE SEQUENCE [LARGE SCALE GENOMIC DNA]</scope>
</reference>